<dbReference type="CDD" id="cd01127">
    <property type="entry name" value="TrwB_TraG_TraD_VirD4"/>
    <property type="match status" value="1"/>
</dbReference>
<evidence type="ECO:0000313" key="2">
    <source>
        <dbReference type="EMBL" id="KAA1053870.1"/>
    </source>
</evidence>
<dbReference type="InterPro" id="IPR025955">
    <property type="entry name" value="TraC/Conjuga_ATPase"/>
</dbReference>
<evidence type="ECO:0000313" key="3">
    <source>
        <dbReference type="Proteomes" id="UP000325333"/>
    </source>
</evidence>
<dbReference type="Proteomes" id="UP000325333">
    <property type="component" value="Unassembled WGS sequence"/>
</dbReference>
<proteinExistence type="predicted"/>
<dbReference type="Gene3D" id="3.40.50.300">
    <property type="entry name" value="P-loop containing nucleotide triphosphate hydrolases"/>
    <property type="match status" value="1"/>
</dbReference>
<dbReference type="Pfam" id="PF19044">
    <property type="entry name" value="P-loop_TraG"/>
    <property type="match status" value="1"/>
</dbReference>
<dbReference type="InterPro" id="IPR014117">
    <property type="entry name" value="TraC-F-type"/>
</dbReference>
<dbReference type="InterPro" id="IPR027417">
    <property type="entry name" value="P-loop_NTPase"/>
</dbReference>
<dbReference type="EMBL" id="VEWN01000013">
    <property type="protein sequence ID" value="KAA1053870.1"/>
    <property type="molecule type" value="Genomic_DNA"/>
</dbReference>
<name>A0A5B0KQJ8_9PROT</name>
<accession>A0A5B0KQJ8</accession>
<gene>
    <name evidence="2" type="ORF">FH063_002452</name>
</gene>
<comment type="caution">
    <text evidence="2">The sequence shown here is derived from an EMBL/GenBank/DDBJ whole genome shotgun (WGS) entry which is preliminary data.</text>
</comment>
<sequence>MPLRRNYRADRCGSLLMPLAYEPDSQIFYCADKTIGFGFLCRPLYAADPKAAERLNVLLKDAWPTDTIIQFILIGSQNIQPALYHMRQLRAGQEDPLLLETVEQRAKFLTAGVNEPVEQRSGLRVRDIQLVVTVKLPLSGHEPTQAEMDRANDLKVTAQKSLENVQLAPKPLTSQDWLDVMVPLINQGKDASWRLDGTSEIETDKLLRDQVFDYQTDLKVHAKGLSLGETRVRTLSIKRLPQRIYFGQAVNYIGDMWEGIRGIRIPFMISASIHYPDPQKAKAALSTKRQWATNQAIGRMRIFVPKLAQRKEDFDVLFEALDDGDRTCRLSLSMILFADDDDAATGAVSTAQAYWGEMGYNLLPDRFFSLPIFLNALPFGAEKKAIKELFRYKTMATRQAVPLLPAFGDWRGTGTPVLNLISRNGQLMSLSLYDSTSNYNTTIAAQSGSGKSFLTNELISSTLSMGGRVWVIDVGRSYEKLCELLDGDFIHFGKGTTICLNPFELIQEIEDGEDFEDQEDVLVGLLAAMAAPTEGLTDLQTQEMKRALHETWQAKGNEMVVDDMIEWFLREGEAREDTRISDLGRQLYSFSKSGQYGKYFNGKNNVSFNNRFTVLELEELKGRKHLQQVVLLQLIYQIQQEMYLGERDRPKLVIIDEAWDLLMQGDVAKFIEHGYRRFRKYGGAAITITQGVGDLYAAPTGRAIVENSANMYLLGQKPEAIEALKKENRLPLTEGGYELLKTVQTVPGEYSEIFAITSHGAGIGRLIVDPFRQLIYSTKAEEVNAIKSLTAQGVPVRDAVYTLIKERNGGNRRLAA</sequence>
<dbReference type="Gene3D" id="1.10.8.730">
    <property type="match status" value="1"/>
</dbReference>
<protein>
    <recommendedName>
        <fullName evidence="1">TraG P-loop domain-containing protein</fullName>
    </recommendedName>
</protein>
<organism evidence="2 3">
    <name type="scientific">Azospirillum argentinense</name>
    <dbReference type="NCBI Taxonomy" id="2970906"/>
    <lineage>
        <taxon>Bacteria</taxon>
        <taxon>Pseudomonadati</taxon>
        <taxon>Pseudomonadota</taxon>
        <taxon>Alphaproteobacteria</taxon>
        <taxon>Rhodospirillales</taxon>
        <taxon>Azospirillaceae</taxon>
        <taxon>Azospirillum</taxon>
    </lineage>
</organism>
<dbReference type="NCBIfam" id="TIGR02746">
    <property type="entry name" value="TraC-F-type"/>
    <property type="match status" value="1"/>
</dbReference>
<dbReference type="PANTHER" id="PTHR38467">
    <property type="match status" value="1"/>
</dbReference>
<feature type="domain" description="TraG P-loop" evidence="1">
    <location>
        <begin position="435"/>
        <end position="806"/>
    </location>
</feature>
<reference evidence="2 3" key="1">
    <citation type="submission" date="2019-07" db="EMBL/GenBank/DDBJ databases">
        <title>Genome sequencing of the stress-tolerant strain Azospirillum brasilense Az19.</title>
        <authorList>
            <person name="Maroniche G.A."/>
            <person name="Garcia J.E."/>
            <person name="Pagnussat L."/>
            <person name="Amenta M."/>
            <person name="Creus C.M."/>
        </authorList>
    </citation>
    <scope>NUCLEOTIDE SEQUENCE [LARGE SCALE GENOMIC DNA]</scope>
    <source>
        <strain evidence="2 3">Az19</strain>
    </source>
</reference>
<evidence type="ECO:0000259" key="1">
    <source>
        <dbReference type="Pfam" id="PF19044"/>
    </source>
</evidence>
<dbReference type="InterPro" id="IPR043964">
    <property type="entry name" value="P-loop_TraG"/>
</dbReference>
<dbReference type="Pfam" id="PF11130">
    <property type="entry name" value="TraC_F_IV"/>
    <property type="match status" value="1"/>
</dbReference>
<dbReference type="PANTHER" id="PTHR38467:SF1">
    <property type="entry name" value="CONJUGATIVE TRANSFER: ASSEMBLY"/>
    <property type="match status" value="1"/>
</dbReference>
<dbReference type="InterPro" id="IPR053155">
    <property type="entry name" value="F-pilin_assembly_TraC"/>
</dbReference>
<dbReference type="SUPFAM" id="SSF52540">
    <property type="entry name" value="P-loop containing nucleoside triphosphate hydrolases"/>
    <property type="match status" value="1"/>
</dbReference>
<dbReference type="AlphaFoldDB" id="A0A5B0KQJ8"/>